<dbReference type="Proteomes" id="UP000602510">
    <property type="component" value="Unassembled WGS sequence"/>
</dbReference>
<organism evidence="3 4">
    <name type="scientific">Phytophthora infestans</name>
    <name type="common">Potato late blight agent</name>
    <name type="synonym">Botrytis infestans</name>
    <dbReference type="NCBI Taxonomy" id="4787"/>
    <lineage>
        <taxon>Eukaryota</taxon>
        <taxon>Sar</taxon>
        <taxon>Stramenopiles</taxon>
        <taxon>Oomycota</taxon>
        <taxon>Peronosporomycetes</taxon>
        <taxon>Peronosporales</taxon>
        <taxon>Peronosporaceae</taxon>
        <taxon>Phytophthora</taxon>
    </lineage>
</organism>
<evidence type="ECO:0000313" key="4">
    <source>
        <dbReference type="Proteomes" id="UP000602510"/>
    </source>
</evidence>
<comment type="caution">
    <text evidence="3">The sequence shown here is derived from an EMBL/GenBank/DDBJ whole genome shotgun (WGS) entry which is preliminary data.</text>
</comment>
<proteinExistence type="predicted"/>
<dbReference type="EMBL" id="WSZM01000502">
    <property type="protein sequence ID" value="KAF4032295.1"/>
    <property type="molecule type" value="Genomic_DNA"/>
</dbReference>
<keyword evidence="4" id="KW-1185">Reference proteome</keyword>
<keyword evidence="2" id="KW-0472">Membrane</keyword>
<evidence type="ECO:0000256" key="2">
    <source>
        <dbReference type="SAM" id="Phobius"/>
    </source>
</evidence>
<reference evidence="3" key="1">
    <citation type="submission" date="2020-04" db="EMBL/GenBank/DDBJ databases">
        <title>Hybrid Assembly of Korean Phytophthora infestans isolates.</title>
        <authorList>
            <person name="Prokchorchik M."/>
            <person name="Lee Y."/>
            <person name="Seo J."/>
            <person name="Cho J.-H."/>
            <person name="Park Y.-E."/>
            <person name="Jang D.-C."/>
            <person name="Im J.-S."/>
            <person name="Choi J.-G."/>
            <person name="Park H.-J."/>
            <person name="Lee G.-B."/>
            <person name="Lee Y.-G."/>
            <person name="Hong S.-Y."/>
            <person name="Cho K."/>
            <person name="Sohn K.H."/>
        </authorList>
    </citation>
    <scope>NUCLEOTIDE SEQUENCE</scope>
    <source>
        <strain evidence="3">KR_1_A1</strain>
    </source>
</reference>
<feature type="transmembrane region" description="Helical" evidence="2">
    <location>
        <begin position="41"/>
        <end position="61"/>
    </location>
</feature>
<feature type="region of interest" description="Disordered" evidence="1">
    <location>
        <begin position="1"/>
        <end position="29"/>
    </location>
</feature>
<dbReference type="AlphaFoldDB" id="A0A833SUN2"/>
<evidence type="ECO:0000256" key="1">
    <source>
        <dbReference type="SAM" id="MobiDB-lite"/>
    </source>
</evidence>
<keyword evidence="2" id="KW-0812">Transmembrane</keyword>
<keyword evidence="2" id="KW-1133">Transmembrane helix</keyword>
<gene>
    <name evidence="3" type="ORF">GN244_ATG15876</name>
</gene>
<accession>A0A833SUN2</accession>
<evidence type="ECO:0000313" key="3">
    <source>
        <dbReference type="EMBL" id="KAF4032295.1"/>
    </source>
</evidence>
<sequence>MDGEGEVQEQPKRVAPLSTVSLDSTYDHDDEKQPLRNRFSWAPFIVLVGLVLVAVGLVLALDRDDTGQHGVAVAEEDPIFSTTHSSLTSDKGLTAPQKKLGGWLKQTRNASDLYVEGGSSNVSLTGALFPLNESETSLPFDGLVSIDSGLVLSSRQYVALANGRGYKWVETSLGLGDSIVTSGCLATNQSKAWDGIDSVLATAKWVSDEDKGEVSVVFNGKKYTISKNEDFDYYSSDMEDCWLIESESVDFALRACTPTFGNVLLRSDFAELFSATKGCPQLAPKTTRLTRHNLLSVPLPLRKWYASYKE</sequence>
<protein>
    <submittedName>
        <fullName evidence="3">Uncharacterized protein</fullName>
    </submittedName>
</protein>
<name>A0A833SUN2_PHYIN</name>